<accession>S9SAY9</accession>
<proteinExistence type="predicted"/>
<feature type="transmembrane region" description="Helical" evidence="1">
    <location>
        <begin position="55"/>
        <end position="81"/>
    </location>
</feature>
<dbReference type="Proteomes" id="UP000015346">
    <property type="component" value="Unassembled WGS sequence"/>
</dbReference>
<dbReference type="HOGENOM" id="CLU_153863_1_0_5"/>
<evidence type="ECO:0000313" key="3">
    <source>
        <dbReference type="Proteomes" id="UP000015346"/>
    </source>
</evidence>
<comment type="caution">
    <text evidence="2">The sequence shown here is derived from an EMBL/GenBank/DDBJ whole genome shotgun (WGS) entry which is preliminary data.</text>
</comment>
<evidence type="ECO:0008006" key="4">
    <source>
        <dbReference type="Google" id="ProtNLM"/>
    </source>
</evidence>
<gene>
    <name evidence="2" type="ORF">ruthe_00694</name>
</gene>
<name>S9SAY9_9RHOB</name>
<protein>
    <recommendedName>
        <fullName evidence="4">Dihydroorotate dehydrogenase</fullName>
    </recommendedName>
</protein>
<dbReference type="EMBL" id="AOLV01000008">
    <property type="protein sequence ID" value="EPX87295.1"/>
    <property type="molecule type" value="Genomic_DNA"/>
</dbReference>
<keyword evidence="1" id="KW-0472">Membrane</keyword>
<keyword evidence="3" id="KW-1185">Reference proteome</keyword>
<dbReference type="AlphaFoldDB" id="S9SAY9"/>
<organism evidence="2 3">
    <name type="scientific">Rubellimicrobium thermophilum DSM 16684</name>
    <dbReference type="NCBI Taxonomy" id="1123069"/>
    <lineage>
        <taxon>Bacteria</taxon>
        <taxon>Pseudomonadati</taxon>
        <taxon>Pseudomonadota</taxon>
        <taxon>Alphaproteobacteria</taxon>
        <taxon>Rhodobacterales</taxon>
        <taxon>Roseobacteraceae</taxon>
        <taxon>Rubellimicrobium</taxon>
    </lineage>
</organism>
<sequence>MKTEDGWLEEFLSEARAQQLAPSETLMARILHDADRVQPALPRTPQPRAERPVRLWFRALGGWAGFGGLAAAAATGFWIGYLPPDVLAPYVPVLGAEDASSLGLGLDDPLALLEP</sequence>
<reference evidence="2 3" key="1">
    <citation type="journal article" date="2013" name="Stand. Genomic Sci.">
        <title>Genome sequence of the reddish-pigmented Rubellimicrobium thermophilum type strain (DSM 16684(T)), a member of the Roseobacter clade.</title>
        <authorList>
            <person name="Fiebig A."/>
            <person name="Riedel T."/>
            <person name="Gronow S."/>
            <person name="Petersen J."/>
            <person name="Klenk H.P."/>
            <person name="Goker M."/>
        </authorList>
    </citation>
    <scope>NUCLEOTIDE SEQUENCE [LARGE SCALE GENOMIC DNA]</scope>
    <source>
        <strain evidence="2 3">DSM 16684</strain>
    </source>
</reference>
<dbReference type="RefSeq" id="WP_021096799.1">
    <property type="nucleotide sequence ID" value="NZ_KE557320.1"/>
</dbReference>
<keyword evidence="1" id="KW-1133">Transmembrane helix</keyword>
<dbReference type="STRING" id="1123069.ruthe_00694"/>
<evidence type="ECO:0000313" key="2">
    <source>
        <dbReference type="EMBL" id="EPX87295.1"/>
    </source>
</evidence>
<keyword evidence="1" id="KW-0812">Transmembrane</keyword>
<evidence type="ECO:0000256" key="1">
    <source>
        <dbReference type="SAM" id="Phobius"/>
    </source>
</evidence>